<protein>
    <submittedName>
        <fullName evidence="1">Uncharacterized protein</fullName>
    </submittedName>
</protein>
<sequence length="51" mass="5852">MEKRVGHIKLFERPLICSSGIENKTYSCSSNNRTECLKIVDSFFLIKPFGN</sequence>
<evidence type="ECO:0000313" key="1">
    <source>
        <dbReference type="EMBL" id="BAF01831.1"/>
    </source>
</evidence>
<dbReference type="EMBL" id="AK230007">
    <property type="protein sequence ID" value="BAF01831.1"/>
    <property type="molecule type" value="mRNA"/>
</dbReference>
<organism evidence="1">
    <name type="scientific">Arabidopsis thaliana</name>
    <name type="common">Mouse-ear cress</name>
    <dbReference type="NCBI Taxonomy" id="3702"/>
    <lineage>
        <taxon>Eukaryota</taxon>
        <taxon>Viridiplantae</taxon>
        <taxon>Streptophyta</taxon>
        <taxon>Embryophyta</taxon>
        <taxon>Tracheophyta</taxon>
        <taxon>Spermatophyta</taxon>
        <taxon>Magnoliopsida</taxon>
        <taxon>eudicotyledons</taxon>
        <taxon>Gunneridae</taxon>
        <taxon>Pentapetalae</taxon>
        <taxon>rosids</taxon>
        <taxon>malvids</taxon>
        <taxon>Brassicales</taxon>
        <taxon>Brassicaceae</taxon>
        <taxon>Camelineae</taxon>
        <taxon>Arabidopsis</taxon>
    </lineage>
</organism>
<accession>Q0WM26</accession>
<reference evidence="1" key="1">
    <citation type="submission" date="2006-07" db="EMBL/GenBank/DDBJ databases">
        <title>Large-scale analysis of RIKEN Arabidopsis full-length (RAFL) cDNAs.</title>
        <authorList>
            <person name="Totoki Y."/>
            <person name="Seki M."/>
            <person name="Ishida J."/>
            <person name="Nakajima M."/>
            <person name="Enju A."/>
            <person name="Morosawa T."/>
            <person name="Kamiya A."/>
            <person name="Narusaka M."/>
            <person name="Shin-i T."/>
            <person name="Nakagawa M."/>
            <person name="Sakamoto N."/>
            <person name="Oishi K."/>
            <person name="Kohara Y."/>
            <person name="Kobayashi M."/>
            <person name="Toyoda A."/>
            <person name="Sakaki Y."/>
            <person name="Sakurai T."/>
            <person name="Iida K."/>
            <person name="Akiyama K."/>
            <person name="Satou M."/>
            <person name="Toyoda T."/>
            <person name="Konagaya A."/>
            <person name="Carninci P."/>
            <person name="Kawai J."/>
            <person name="Hayashizaki Y."/>
            <person name="Shinozaki K."/>
        </authorList>
    </citation>
    <scope>NUCLEOTIDE SEQUENCE</scope>
</reference>
<dbReference type="AlphaFoldDB" id="Q0WM26"/>
<name>Q0WM26_ARATH</name>
<proteinExistence type="evidence at transcript level"/>